<comment type="caution">
    <text evidence="2">The sequence shown here is derived from an EMBL/GenBank/DDBJ whole genome shotgun (WGS) entry which is preliminary data.</text>
</comment>
<dbReference type="InterPro" id="IPR050317">
    <property type="entry name" value="Plant_Fungal_Acyltransferase"/>
</dbReference>
<comment type="similarity">
    <text evidence="1">Belongs to the plant acyltransferase family.</text>
</comment>
<dbReference type="PANTHER" id="PTHR31642:SF316">
    <property type="entry name" value="PROTEIN ECERIFERUM 26-LIKE"/>
    <property type="match status" value="1"/>
</dbReference>
<evidence type="ECO:0000313" key="3">
    <source>
        <dbReference type="Proteomes" id="UP001457282"/>
    </source>
</evidence>
<evidence type="ECO:0000313" key="2">
    <source>
        <dbReference type="EMBL" id="KAK9919566.1"/>
    </source>
</evidence>
<dbReference type="Gene3D" id="3.30.559.10">
    <property type="entry name" value="Chloramphenicol acetyltransferase-like domain"/>
    <property type="match status" value="2"/>
</dbReference>
<dbReference type="InterPro" id="IPR023213">
    <property type="entry name" value="CAT-like_dom_sf"/>
</dbReference>
<keyword evidence="3" id="KW-1185">Reference proteome</keyword>
<dbReference type="Pfam" id="PF02458">
    <property type="entry name" value="Transferase"/>
    <property type="match status" value="1"/>
</dbReference>
<accession>A0AAW1W6G1</accession>
<dbReference type="AlphaFoldDB" id="A0AAW1W6G1"/>
<dbReference type="EMBL" id="JBEDUW010000006">
    <property type="protein sequence ID" value="KAK9919566.1"/>
    <property type="molecule type" value="Genomic_DNA"/>
</dbReference>
<dbReference type="GO" id="GO:0016747">
    <property type="term" value="F:acyltransferase activity, transferring groups other than amino-acyl groups"/>
    <property type="evidence" value="ECO:0007669"/>
    <property type="project" value="TreeGrafter"/>
</dbReference>
<dbReference type="PANTHER" id="PTHR31642">
    <property type="entry name" value="TRICHOTHECENE 3-O-ACETYLTRANSFERASE"/>
    <property type="match status" value="1"/>
</dbReference>
<organism evidence="2 3">
    <name type="scientific">Rubus argutus</name>
    <name type="common">Southern blackberry</name>
    <dbReference type="NCBI Taxonomy" id="59490"/>
    <lineage>
        <taxon>Eukaryota</taxon>
        <taxon>Viridiplantae</taxon>
        <taxon>Streptophyta</taxon>
        <taxon>Embryophyta</taxon>
        <taxon>Tracheophyta</taxon>
        <taxon>Spermatophyta</taxon>
        <taxon>Magnoliopsida</taxon>
        <taxon>eudicotyledons</taxon>
        <taxon>Gunneridae</taxon>
        <taxon>Pentapetalae</taxon>
        <taxon>rosids</taxon>
        <taxon>fabids</taxon>
        <taxon>Rosales</taxon>
        <taxon>Rosaceae</taxon>
        <taxon>Rosoideae</taxon>
        <taxon>Rosoideae incertae sedis</taxon>
        <taxon>Rubus</taxon>
    </lineage>
</organism>
<dbReference type="Proteomes" id="UP001457282">
    <property type="component" value="Unassembled WGS sequence"/>
</dbReference>
<name>A0AAW1W6G1_RUBAR</name>
<gene>
    <name evidence="2" type="ORF">M0R45_028155</name>
</gene>
<reference evidence="2 3" key="1">
    <citation type="journal article" date="2023" name="G3 (Bethesda)">
        <title>A chromosome-length genome assembly and annotation of blackberry (Rubus argutus, cv. 'Hillquist').</title>
        <authorList>
            <person name="Bruna T."/>
            <person name="Aryal R."/>
            <person name="Dudchenko O."/>
            <person name="Sargent D.J."/>
            <person name="Mead D."/>
            <person name="Buti M."/>
            <person name="Cavallini A."/>
            <person name="Hytonen T."/>
            <person name="Andres J."/>
            <person name="Pham M."/>
            <person name="Weisz D."/>
            <person name="Mascagni F."/>
            <person name="Usai G."/>
            <person name="Natali L."/>
            <person name="Bassil N."/>
            <person name="Fernandez G.E."/>
            <person name="Lomsadze A."/>
            <person name="Armour M."/>
            <person name="Olukolu B."/>
            <person name="Poorten T."/>
            <person name="Britton C."/>
            <person name="Davik J."/>
            <person name="Ashrafi H."/>
            <person name="Aiden E.L."/>
            <person name="Borodovsky M."/>
            <person name="Worthington M."/>
        </authorList>
    </citation>
    <scope>NUCLEOTIDE SEQUENCE [LARGE SCALE GENOMIC DNA]</scope>
    <source>
        <strain evidence="2">PI 553951</strain>
    </source>
</reference>
<evidence type="ECO:0000256" key="1">
    <source>
        <dbReference type="ARBA" id="ARBA00009861"/>
    </source>
</evidence>
<sequence length="470" mass="52518">MSTQNQNNRVAIRAQLTAVSSRPVNPGTRTHCFTGLDHAMALHSVHVIFYYKEKLFQHFDLDPFRVSLSEVLSLYPQVTGRIARNEDGEWEVKCNDAGVRVVKADVGVTLDEWLGSADGAEERLLTSWDDMPRHDPSSWSPYRIQINEFKGGGVAIGLSCSHMQADPTCATLLIKSWAETRRREAVAHPPFFIDSLDSPLTRGLNINKTNTKSSRAYYEAMSMEAQTPLVPKKMVTATFKFSSAVIKRSLFEIHETCPDATPFDLLAALFWAHIARLKPQKSESKHSLSICVDFRKKLQLSYGHYGNALHFSLLTIPDVEEKQDLGYVAGAVHCHVSNQGEEEFFSAMELFESRKGEEDKYGAPFRMYGPKLTCVSMEHMVDFPGSTRSTVNVPLMYAAVFDKDNRPVHVSYHIGNLEGEGLIMVMPSPEGGLARMVSVTLPEEELEQLCGDEAIVSLNPIMLLSGTRQK</sequence>
<protein>
    <submittedName>
        <fullName evidence="2">Uncharacterized protein</fullName>
    </submittedName>
</protein>
<proteinExistence type="inferred from homology"/>